<dbReference type="InterPro" id="IPR050482">
    <property type="entry name" value="Sensor_HK_TwoCompSys"/>
</dbReference>
<evidence type="ECO:0000256" key="5">
    <source>
        <dbReference type="ARBA" id="ARBA00023012"/>
    </source>
</evidence>
<name>A0ABQ1V2Q9_9BACT</name>
<accession>A0ABQ1V2Q9</accession>
<keyword evidence="6" id="KW-1133">Transmembrane helix</keyword>
<organism evidence="8 9">
    <name type="scientific">Echinicola rosea</name>
    <dbReference type="NCBI Taxonomy" id="1807691"/>
    <lineage>
        <taxon>Bacteria</taxon>
        <taxon>Pseudomonadati</taxon>
        <taxon>Bacteroidota</taxon>
        <taxon>Cytophagia</taxon>
        <taxon>Cytophagales</taxon>
        <taxon>Cyclobacteriaceae</taxon>
        <taxon>Echinicola</taxon>
    </lineage>
</organism>
<evidence type="ECO:0000256" key="1">
    <source>
        <dbReference type="ARBA" id="ARBA00000085"/>
    </source>
</evidence>
<dbReference type="PANTHER" id="PTHR24421">
    <property type="entry name" value="NITRATE/NITRITE SENSOR PROTEIN NARX-RELATED"/>
    <property type="match status" value="1"/>
</dbReference>
<dbReference type="CDD" id="cd16917">
    <property type="entry name" value="HATPase_UhpB-NarQ-NarX-like"/>
    <property type="match status" value="1"/>
</dbReference>
<dbReference type="Pfam" id="PF02518">
    <property type="entry name" value="HATPase_c"/>
    <property type="match status" value="1"/>
</dbReference>
<dbReference type="InterPro" id="IPR004358">
    <property type="entry name" value="Sig_transdc_His_kin-like_C"/>
</dbReference>
<keyword evidence="9" id="KW-1185">Reference proteome</keyword>
<comment type="catalytic activity">
    <reaction evidence="1">
        <text>ATP + protein L-histidine = ADP + protein N-phospho-L-histidine.</text>
        <dbReference type="EC" id="2.7.13.3"/>
    </reaction>
</comment>
<dbReference type="SUPFAM" id="SSF55874">
    <property type="entry name" value="ATPase domain of HSP90 chaperone/DNA topoisomerase II/histidine kinase"/>
    <property type="match status" value="1"/>
</dbReference>
<feature type="domain" description="Histidine kinase" evidence="7">
    <location>
        <begin position="72"/>
        <end position="255"/>
    </location>
</feature>
<keyword evidence="6" id="KW-0812">Transmembrane</keyword>
<gene>
    <name evidence="8" type="ORF">GCM10011339_21790</name>
</gene>
<keyword evidence="4" id="KW-0418">Kinase</keyword>
<dbReference type="EC" id="2.7.13.3" evidence="2"/>
<dbReference type="PRINTS" id="PR00344">
    <property type="entry name" value="BCTRLSENSOR"/>
</dbReference>
<keyword evidence="6" id="KW-0472">Membrane</keyword>
<dbReference type="EMBL" id="BMIU01000009">
    <property type="protein sequence ID" value="GGF33228.1"/>
    <property type="molecule type" value="Genomic_DNA"/>
</dbReference>
<keyword evidence="5" id="KW-0902">Two-component regulatory system</keyword>
<dbReference type="InterPro" id="IPR005467">
    <property type="entry name" value="His_kinase_dom"/>
</dbReference>
<dbReference type="SMART" id="SM00387">
    <property type="entry name" value="HATPase_c"/>
    <property type="match status" value="1"/>
</dbReference>
<reference evidence="9" key="1">
    <citation type="journal article" date="2019" name="Int. J. Syst. Evol. Microbiol.">
        <title>The Global Catalogue of Microorganisms (GCM) 10K type strain sequencing project: providing services to taxonomists for standard genome sequencing and annotation.</title>
        <authorList>
            <consortium name="The Broad Institute Genomics Platform"/>
            <consortium name="The Broad Institute Genome Sequencing Center for Infectious Disease"/>
            <person name="Wu L."/>
            <person name="Ma J."/>
        </authorList>
    </citation>
    <scope>NUCLEOTIDE SEQUENCE [LARGE SCALE GENOMIC DNA]</scope>
    <source>
        <strain evidence="9">CGMCC 1.15407</strain>
    </source>
</reference>
<evidence type="ECO:0000256" key="2">
    <source>
        <dbReference type="ARBA" id="ARBA00012438"/>
    </source>
</evidence>
<protein>
    <recommendedName>
        <fullName evidence="2">histidine kinase</fullName>
        <ecNumber evidence="2">2.7.13.3</ecNumber>
    </recommendedName>
</protein>
<proteinExistence type="predicted"/>
<dbReference type="PANTHER" id="PTHR24421:SF10">
    <property type="entry name" value="NITRATE_NITRITE SENSOR PROTEIN NARQ"/>
    <property type="match status" value="1"/>
</dbReference>
<dbReference type="PROSITE" id="PS50109">
    <property type="entry name" value="HIS_KIN"/>
    <property type="match status" value="1"/>
</dbReference>
<feature type="transmembrane region" description="Helical" evidence="6">
    <location>
        <begin position="12"/>
        <end position="35"/>
    </location>
</feature>
<keyword evidence="3" id="KW-0808">Transferase</keyword>
<sequence length="255" mass="28963">MSSMSYEPTQIFFIVLSGIILMLLMSGFIIVMVLLHRQQQLRNHQKMDSLRAEYEKTMLKVEKEIQDQTLSFIGQELHDNLGQILSLTKLTLNSPDEESFSEGKRLINHAIKEVRSLSKRLNLDWVKEVKLQDFISNELQKIEASGFCKTQFETNVEALTLDQDKKLVLIRIIQECLNNIIKHAEPSVIYISLMEKNDALSVTVKDNGKGFDAEDKSKGMGLHNLKSRIETIGGTLNLSSIIGIGTEIKLLLPFE</sequence>
<dbReference type="Gene3D" id="3.30.565.10">
    <property type="entry name" value="Histidine kinase-like ATPase, C-terminal domain"/>
    <property type="match status" value="1"/>
</dbReference>
<dbReference type="Proteomes" id="UP000647339">
    <property type="component" value="Unassembled WGS sequence"/>
</dbReference>
<dbReference type="InterPro" id="IPR003594">
    <property type="entry name" value="HATPase_dom"/>
</dbReference>
<evidence type="ECO:0000259" key="7">
    <source>
        <dbReference type="PROSITE" id="PS50109"/>
    </source>
</evidence>
<dbReference type="InterPro" id="IPR036890">
    <property type="entry name" value="HATPase_C_sf"/>
</dbReference>
<evidence type="ECO:0000313" key="8">
    <source>
        <dbReference type="EMBL" id="GGF33228.1"/>
    </source>
</evidence>
<evidence type="ECO:0000256" key="3">
    <source>
        <dbReference type="ARBA" id="ARBA00022679"/>
    </source>
</evidence>
<comment type="caution">
    <text evidence="8">The sequence shown here is derived from an EMBL/GenBank/DDBJ whole genome shotgun (WGS) entry which is preliminary data.</text>
</comment>
<evidence type="ECO:0000256" key="4">
    <source>
        <dbReference type="ARBA" id="ARBA00022777"/>
    </source>
</evidence>
<evidence type="ECO:0000313" key="9">
    <source>
        <dbReference type="Proteomes" id="UP000647339"/>
    </source>
</evidence>
<evidence type="ECO:0000256" key="6">
    <source>
        <dbReference type="SAM" id="Phobius"/>
    </source>
</evidence>